<comment type="caution">
    <text evidence="9">The sequence shown here is derived from an EMBL/GenBank/DDBJ whole genome shotgun (WGS) entry which is preliminary data.</text>
</comment>
<accession>A0AAW8LQD5</accession>
<comment type="cofactor">
    <cofactor evidence="1">
        <name>FAD</name>
        <dbReference type="ChEBI" id="CHEBI:57692"/>
    </cofactor>
</comment>
<evidence type="ECO:0000256" key="1">
    <source>
        <dbReference type="ARBA" id="ARBA00001974"/>
    </source>
</evidence>
<keyword evidence="6 9" id="KW-0560">Oxidoreductase</keyword>
<name>A0AAW8LQD5_AGRTU</name>
<dbReference type="NCBIfam" id="TIGR01988">
    <property type="entry name" value="Ubi-OHases"/>
    <property type="match status" value="1"/>
</dbReference>
<dbReference type="InterPro" id="IPR002938">
    <property type="entry name" value="FAD-bd"/>
</dbReference>
<evidence type="ECO:0000313" key="10">
    <source>
        <dbReference type="Proteomes" id="UP001265315"/>
    </source>
</evidence>
<dbReference type="NCBIfam" id="NF005691">
    <property type="entry name" value="PRK07494.1"/>
    <property type="match status" value="1"/>
</dbReference>
<dbReference type="SUPFAM" id="SSF51905">
    <property type="entry name" value="FAD/NAD(P)-binding domain"/>
    <property type="match status" value="1"/>
</dbReference>
<evidence type="ECO:0000256" key="5">
    <source>
        <dbReference type="ARBA" id="ARBA00022827"/>
    </source>
</evidence>
<dbReference type="InterPro" id="IPR036188">
    <property type="entry name" value="FAD/NAD-bd_sf"/>
</dbReference>
<organism evidence="9 10">
    <name type="scientific">Agrobacterium tumefaciens</name>
    <dbReference type="NCBI Taxonomy" id="358"/>
    <lineage>
        <taxon>Bacteria</taxon>
        <taxon>Pseudomonadati</taxon>
        <taxon>Pseudomonadota</taxon>
        <taxon>Alphaproteobacteria</taxon>
        <taxon>Hyphomicrobiales</taxon>
        <taxon>Rhizobiaceae</taxon>
        <taxon>Rhizobium/Agrobacterium group</taxon>
        <taxon>Agrobacterium</taxon>
        <taxon>Agrobacterium tumefaciens complex</taxon>
    </lineage>
</organism>
<keyword evidence="7" id="KW-0503">Monooxygenase</keyword>
<keyword evidence="4" id="KW-0285">Flavoprotein</keyword>
<comment type="similarity">
    <text evidence="3">Belongs to the UbiH/COQ6 family.</text>
</comment>
<evidence type="ECO:0000259" key="8">
    <source>
        <dbReference type="Pfam" id="PF01494"/>
    </source>
</evidence>
<evidence type="ECO:0000256" key="3">
    <source>
        <dbReference type="ARBA" id="ARBA00005349"/>
    </source>
</evidence>
<dbReference type="RefSeq" id="WP_209689248.1">
    <property type="nucleotide sequence ID" value="NZ_JAGIPM010000001.1"/>
</dbReference>
<sequence>MRHFDIAITGAGLAGQIAAIALARAGRHVALIAPSSDRKDQRTTALMDQSIRFMDRLGLWSRIAPSAARLSTMQIIDGTERLLRAPTVQFRSSEIGLDAFGWNIPNEALLGVLSEAVEQEHNITRLDATAETIDIGNDRVSVTLADGETLSADFLIGADGRKSMVRDAAGIGVKSWSYPQTAIVLNFGHSRSHGNVSTEFHTPTGPFTQVPLPGNRSSLVWVVTPQQAEELTALPLETLSLRIEERMQSMLGAVTVAVTVEDSVQAWPLSSMTAHRFGKGRVALIGEAAHGFPPIGAQGLNLSLRDIIALTELLGAVSDRPIAADAGSSFDRRRRADVYSRTLSVDLLNRSLLSDLLPVQMARAAGLHVLSGIGTLRSMVMREGIEPGRGLKALPSLLFGSFKKAG</sequence>
<comment type="pathway">
    <text evidence="2">Cofactor biosynthesis; ubiquinone biosynthesis.</text>
</comment>
<dbReference type="Proteomes" id="UP001265315">
    <property type="component" value="Unassembled WGS sequence"/>
</dbReference>
<evidence type="ECO:0000256" key="7">
    <source>
        <dbReference type="ARBA" id="ARBA00023033"/>
    </source>
</evidence>
<proteinExistence type="inferred from homology"/>
<keyword evidence="5" id="KW-0274">FAD</keyword>
<dbReference type="GO" id="GO:0004497">
    <property type="term" value="F:monooxygenase activity"/>
    <property type="evidence" value="ECO:0007669"/>
    <property type="project" value="UniProtKB-KW"/>
</dbReference>
<protein>
    <submittedName>
        <fullName evidence="9">2-octaprenyl-6-methoxyphenol hydroxylase</fullName>
        <ecNumber evidence="9">1.14.13.-</ecNumber>
    </submittedName>
</protein>
<feature type="domain" description="FAD-binding" evidence="8">
    <location>
        <begin position="5"/>
        <end position="317"/>
    </location>
</feature>
<dbReference type="GO" id="GO:0071949">
    <property type="term" value="F:FAD binding"/>
    <property type="evidence" value="ECO:0007669"/>
    <property type="project" value="InterPro"/>
</dbReference>
<reference evidence="9" key="1">
    <citation type="submission" date="2023-07" db="EMBL/GenBank/DDBJ databases">
        <title>Sorghum-associated microbial communities from plants grown in Nebraska, USA.</title>
        <authorList>
            <person name="Schachtman D."/>
        </authorList>
    </citation>
    <scope>NUCLEOTIDE SEQUENCE</scope>
    <source>
        <strain evidence="9">1457</strain>
    </source>
</reference>
<evidence type="ECO:0000313" key="9">
    <source>
        <dbReference type="EMBL" id="MDR6700953.1"/>
    </source>
</evidence>
<evidence type="ECO:0000256" key="4">
    <source>
        <dbReference type="ARBA" id="ARBA00022630"/>
    </source>
</evidence>
<gene>
    <name evidence="9" type="ORF">J2W61_000781</name>
</gene>
<dbReference type="AlphaFoldDB" id="A0AAW8LQD5"/>
<dbReference type="Gene3D" id="3.50.50.60">
    <property type="entry name" value="FAD/NAD(P)-binding domain"/>
    <property type="match status" value="2"/>
</dbReference>
<dbReference type="GO" id="GO:0006744">
    <property type="term" value="P:ubiquinone biosynthetic process"/>
    <property type="evidence" value="ECO:0007669"/>
    <property type="project" value="InterPro"/>
</dbReference>
<dbReference type="InterPro" id="IPR010971">
    <property type="entry name" value="UbiH/COQ6"/>
</dbReference>
<dbReference type="PRINTS" id="PR00420">
    <property type="entry name" value="RNGMNOXGNASE"/>
</dbReference>
<evidence type="ECO:0000256" key="2">
    <source>
        <dbReference type="ARBA" id="ARBA00004749"/>
    </source>
</evidence>
<dbReference type="GO" id="GO:0016705">
    <property type="term" value="F:oxidoreductase activity, acting on paired donors, with incorporation or reduction of molecular oxygen"/>
    <property type="evidence" value="ECO:0007669"/>
    <property type="project" value="InterPro"/>
</dbReference>
<dbReference type="Pfam" id="PF01494">
    <property type="entry name" value="FAD_binding_3"/>
    <property type="match status" value="1"/>
</dbReference>
<dbReference type="InterPro" id="IPR051205">
    <property type="entry name" value="UbiH/COQ6_monooxygenase"/>
</dbReference>
<dbReference type="PANTHER" id="PTHR43876:SF7">
    <property type="entry name" value="UBIQUINONE BIOSYNTHESIS MONOOXYGENASE COQ6, MITOCHONDRIAL"/>
    <property type="match status" value="1"/>
</dbReference>
<dbReference type="PANTHER" id="PTHR43876">
    <property type="entry name" value="UBIQUINONE BIOSYNTHESIS MONOOXYGENASE COQ6, MITOCHONDRIAL"/>
    <property type="match status" value="1"/>
</dbReference>
<dbReference type="EMBL" id="JAVDSW010000001">
    <property type="protein sequence ID" value="MDR6700953.1"/>
    <property type="molecule type" value="Genomic_DNA"/>
</dbReference>
<dbReference type="EC" id="1.14.13.-" evidence="9"/>
<evidence type="ECO:0000256" key="6">
    <source>
        <dbReference type="ARBA" id="ARBA00023002"/>
    </source>
</evidence>